<dbReference type="EMBL" id="BAAABZ010000072">
    <property type="protein sequence ID" value="GAA0557742.1"/>
    <property type="molecule type" value="Genomic_DNA"/>
</dbReference>
<evidence type="ECO:0000259" key="2">
    <source>
        <dbReference type="Pfam" id="PF04149"/>
    </source>
</evidence>
<gene>
    <name evidence="3" type="ORF">GCM10010390_70040</name>
</gene>
<evidence type="ECO:0000256" key="1">
    <source>
        <dbReference type="SAM" id="MobiDB-lite"/>
    </source>
</evidence>
<accession>A0ABN1E2I5</accession>
<feature type="compositionally biased region" description="Basic residues" evidence="1">
    <location>
        <begin position="9"/>
        <end position="24"/>
    </location>
</feature>
<comment type="caution">
    <text evidence="3">The sequence shown here is derived from an EMBL/GenBank/DDBJ whole genome shotgun (WGS) entry which is preliminary data.</text>
</comment>
<feature type="domain" description="DUF397" evidence="2">
    <location>
        <begin position="57"/>
        <end position="107"/>
    </location>
</feature>
<dbReference type="Proteomes" id="UP001501576">
    <property type="component" value="Unassembled WGS sequence"/>
</dbReference>
<evidence type="ECO:0000313" key="4">
    <source>
        <dbReference type="Proteomes" id="UP001501576"/>
    </source>
</evidence>
<organism evidence="3 4">
    <name type="scientific">Streptomyces mordarskii</name>
    <dbReference type="NCBI Taxonomy" id="1226758"/>
    <lineage>
        <taxon>Bacteria</taxon>
        <taxon>Bacillati</taxon>
        <taxon>Actinomycetota</taxon>
        <taxon>Actinomycetes</taxon>
        <taxon>Kitasatosporales</taxon>
        <taxon>Streptomycetaceae</taxon>
        <taxon>Streptomyces</taxon>
    </lineage>
</organism>
<evidence type="ECO:0000313" key="3">
    <source>
        <dbReference type="EMBL" id="GAA0557742.1"/>
    </source>
</evidence>
<feature type="region of interest" description="Disordered" evidence="1">
    <location>
        <begin position="1"/>
        <end position="44"/>
    </location>
</feature>
<keyword evidence="4" id="KW-1185">Reference proteome</keyword>
<protein>
    <recommendedName>
        <fullName evidence="2">DUF397 domain-containing protein</fullName>
    </recommendedName>
</protein>
<sequence length="113" mass="12070">MPAGGRPTVRSRRLGAALRRHRQAAKFDQPQAHASSGASCEAARKNKVTSEVIGPYQKSPYSLQEGDCVEIALTADGGRAVRDSKDLSRPPLHFAGAGWQGFLLGIKHGTFDA</sequence>
<dbReference type="InterPro" id="IPR007278">
    <property type="entry name" value="DUF397"/>
</dbReference>
<dbReference type="Pfam" id="PF04149">
    <property type="entry name" value="DUF397"/>
    <property type="match status" value="1"/>
</dbReference>
<reference evidence="3 4" key="1">
    <citation type="journal article" date="2019" name="Int. J. Syst. Evol. Microbiol.">
        <title>The Global Catalogue of Microorganisms (GCM) 10K type strain sequencing project: providing services to taxonomists for standard genome sequencing and annotation.</title>
        <authorList>
            <consortium name="The Broad Institute Genomics Platform"/>
            <consortium name="The Broad Institute Genome Sequencing Center for Infectious Disease"/>
            <person name="Wu L."/>
            <person name="Ma J."/>
        </authorList>
    </citation>
    <scope>NUCLEOTIDE SEQUENCE [LARGE SCALE GENOMIC DNA]</scope>
    <source>
        <strain evidence="3 4">JCM 5052</strain>
    </source>
</reference>
<proteinExistence type="predicted"/>
<name>A0ABN1E2I5_9ACTN</name>